<evidence type="ECO:0000313" key="2">
    <source>
        <dbReference type="EMBL" id="EDR03359.1"/>
    </source>
</evidence>
<organism evidence="3">
    <name type="scientific">Laccaria bicolor (strain S238N-H82 / ATCC MYA-4686)</name>
    <name type="common">Bicoloured deceiver</name>
    <name type="synonym">Laccaria laccata var. bicolor</name>
    <dbReference type="NCBI Taxonomy" id="486041"/>
    <lineage>
        <taxon>Eukaryota</taxon>
        <taxon>Fungi</taxon>
        <taxon>Dikarya</taxon>
        <taxon>Basidiomycota</taxon>
        <taxon>Agaricomycotina</taxon>
        <taxon>Agaricomycetes</taxon>
        <taxon>Agaricomycetidae</taxon>
        <taxon>Agaricales</taxon>
        <taxon>Agaricineae</taxon>
        <taxon>Hydnangiaceae</taxon>
        <taxon>Laccaria</taxon>
    </lineage>
</organism>
<dbReference type="RefSeq" id="XP_001886155.1">
    <property type="nucleotide sequence ID" value="XM_001886120.1"/>
</dbReference>
<dbReference type="InParanoid" id="B0DQC6"/>
<protein>
    <submittedName>
        <fullName evidence="2">Predicted protein</fullName>
    </submittedName>
</protein>
<dbReference type="KEGG" id="lbc:LACBIDRAFT_331721"/>
<accession>B0DQC6</accession>
<dbReference type="HOGENOM" id="CLU_2073578_0_0_1"/>
<dbReference type="GeneID" id="6081702"/>
<dbReference type="Proteomes" id="UP000001194">
    <property type="component" value="Unassembled WGS sequence"/>
</dbReference>
<gene>
    <name evidence="2" type="ORF">LACBIDRAFT_331721</name>
</gene>
<evidence type="ECO:0000313" key="3">
    <source>
        <dbReference type="Proteomes" id="UP000001194"/>
    </source>
</evidence>
<evidence type="ECO:0000256" key="1">
    <source>
        <dbReference type="SAM" id="MobiDB-lite"/>
    </source>
</evidence>
<dbReference type="EMBL" id="DS547125">
    <property type="protein sequence ID" value="EDR03359.1"/>
    <property type="molecule type" value="Genomic_DNA"/>
</dbReference>
<reference evidence="2 3" key="1">
    <citation type="journal article" date="2008" name="Nature">
        <title>The genome of Laccaria bicolor provides insights into mycorrhizal symbiosis.</title>
        <authorList>
            <person name="Martin F."/>
            <person name="Aerts A."/>
            <person name="Ahren D."/>
            <person name="Brun A."/>
            <person name="Danchin E.G.J."/>
            <person name="Duchaussoy F."/>
            <person name="Gibon J."/>
            <person name="Kohler A."/>
            <person name="Lindquist E."/>
            <person name="Pereda V."/>
            <person name="Salamov A."/>
            <person name="Shapiro H.J."/>
            <person name="Wuyts J."/>
            <person name="Blaudez D."/>
            <person name="Buee M."/>
            <person name="Brokstein P."/>
            <person name="Canbaeck B."/>
            <person name="Cohen D."/>
            <person name="Courty P.E."/>
            <person name="Coutinho P.M."/>
            <person name="Delaruelle C."/>
            <person name="Detter J.C."/>
            <person name="Deveau A."/>
            <person name="DiFazio S."/>
            <person name="Duplessis S."/>
            <person name="Fraissinet-Tachet L."/>
            <person name="Lucic E."/>
            <person name="Frey-Klett P."/>
            <person name="Fourrey C."/>
            <person name="Feussner I."/>
            <person name="Gay G."/>
            <person name="Grimwood J."/>
            <person name="Hoegger P.J."/>
            <person name="Jain P."/>
            <person name="Kilaru S."/>
            <person name="Labbe J."/>
            <person name="Lin Y.C."/>
            <person name="Legue V."/>
            <person name="Le Tacon F."/>
            <person name="Marmeisse R."/>
            <person name="Melayah D."/>
            <person name="Montanini B."/>
            <person name="Muratet M."/>
            <person name="Nehls U."/>
            <person name="Niculita-Hirzel H."/>
            <person name="Oudot-Le Secq M.P."/>
            <person name="Peter M."/>
            <person name="Quesneville H."/>
            <person name="Rajashekar B."/>
            <person name="Reich M."/>
            <person name="Rouhier N."/>
            <person name="Schmutz J."/>
            <person name="Yin T."/>
            <person name="Chalot M."/>
            <person name="Henrissat B."/>
            <person name="Kuees U."/>
            <person name="Lucas S."/>
            <person name="Van de Peer Y."/>
            <person name="Podila G.K."/>
            <person name="Polle A."/>
            <person name="Pukkila P.J."/>
            <person name="Richardson P.M."/>
            <person name="Rouze P."/>
            <person name="Sanders I.R."/>
            <person name="Stajich J.E."/>
            <person name="Tunlid A."/>
            <person name="Tuskan G."/>
            <person name="Grigoriev I.V."/>
        </authorList>
    </citation>
    <scope>NUCLEOTIDE SEQUENCE [LARGE SCALE GENOMIC DNA]</scope>
    <source>
        <strain evidence="3">S238N-H82 / ATCC MYA-4686</strain>
    </source>
</reference>
<keyword evidence="3" id="KW-1185">Reference proteome</keyword>
<sequence length="118" mass="13106">MRDGNNDSPPLMATAHHYHHNGHECPPPTPTVIRTCHVDGNTKTPQRGMTTTTTIHAPPPSTNDWTEYLHNYHQPRLPTDRDKCPSPASPTQMTFTTMNNTTTTRDSVTDNATTTWAG</sequence>
<feature type="region of interest" description="Disordered" evidence="1">
    <location>
        <begin position="1"/>
        <end position="63"/>
    </location>
</feature>
<proteinExistence type="predicted"/>
<dbReference type="AlphaFoldDB" id="B0DQC6"/>
<feature type="region of interest" description="Disordered" evidence="1">
    <location>
        <begin position="76"/>
        <end position="118"/>
    </location>
</feature>
<feature type="compositionally biased region" description="Low complexity" evidence="1">
    <location>
        <begin position="91"/>
        <end position="118"/>
    </location>
</feature>
<feature type="compositionally biased region" description="Polar residues" evidence="1">
    <location>
        <begin position="41"/>
        <end position="55"/>
    </location>
</feature>
<name>B0DQC6_LACBS</name>